<accession>A0A2P5HJ62</accession>
<dbReference type="InParanoid" id="A0A2P5HJ62"/>
<keyword evidence="4" id="KW-1133">Transmembrane helix</keyword>
<evidence type="ECO:0000313" key="6">
    <source>
        <dbReference type="Proteomes" id="UP000094444"/>
    </source>
</evidence>
<dbReference type="PANTHER" id="PTHR11048:SF28">
    <property type="entry name" value="4-HYDROXYBENZOATE POLYPRENYLTRANSFERASE, MITOCHONDRIAL"/>
    <property type="match status" value="1"/>
</dbReference>
<dbReference type="OrthoDB" id="18170at2759"/>
<dbReference type="STRING" id="158607.A0A2P5HJ62"/>
<feature type="transmembrane region" description="Helical" evidence="4">
    <location>
        <begin position="58"/>
        <end position="77"/>
    </location>
</feature>
<protein>
    <submittedName>
        <fullName evidence="5">4-hydroxybenzoate polyprenyl transferase</fullName>
    </submittedName>
</protein>
<dbReference type="InterPro" id="IPR044878">
    <property type="entry name" value="UbiA_sf"/>
</dbReference>
<comment type="similarity">
    <text evidence="2">Belongs to the UbiA prenyltransferase family.</text>
</comment>
<dbReference type="Proteomes" id="UP000094444">
    <property type="component" value="Unassembled WGS sequence"/>
</dbReference>
<keyword evidence="4" id="KW-0472">Membrane</keyword>
<dbReference type="GO" id="GO:0005743">
    <property type="term" value="C:mitochondrial inner membrane"/>
    <property type="evidence" value="ECO:0007669"/>
    <property type="project" value="TreeGrafter"/>
</dbReference>
<proteinExistence type="inferred from homology"/>
<gene>
    <name evidence="5" type="ORF">DHEL01_v211318</name>
</gene>
<evidence type="ECO:0000256" key="3">
    <source>
        <dbReference type="ARBA" id="ARBA00022679"/>
    </source>
</evidence>
<reference evidence="5" key="1">
    <citation type="submission" date="2017-09" db="EMBL/GenBank/DDBJ databases">
        <title>Polyketide synthases of a Diaporthe helianthi virulent isolate.</title>
        <authorList>
            <person name="Baroncelli R."/>
        </authorList>
    </citation>
    <scope>NUCLEOTIDE SEQUENCE [LARGE SCALE GENOMIC DNA]</scope>
    <source>
        <strain evidence="5">7/96</strain>
    </source>
</reference>
<dbReference type="GO" id="GO:0006744">
    <property type="term" value="P:ubiquinone biosynthetic process"/>
    <property type="evidence" value="ECO:0007669"/>
    <property type="project" value="TreeGrafter"/>
</dbReference>
<keyword evidence="4" id="KW-0812">Transmembrane</keyword>
<comment type="pathway">
    <text evidence="1">Secondary metabolite biosynthesis; terpenoid biosynthesis.</text>
</comment>
<feature type="transmembrane region" description="Helical" evidence="4">
    <location>
        <begin position="29"/>
        <end position="51"/>
    </location>
</feature>
<evidence type="ECO:0000256" key="2">
    <source>
        <dbReference type="ARBA" id="ARBA00005985"/>
    </source>
</evidence>
<dbReference type="GO" id="GO:0008412">
    <property type="term" value="F:4-hydroxybenzoate polyprenyltransferase activity"/>
    <property type="evidence" value="ECO:0007669"/>
    <property type="project" value="TreeGrafter"/>
</dbReference>
<dbReference type="AlphaFoldDB" id="A0A2P5HJ62"/>
<dbReference type="InterPro" id="IPR039653">
    <property type="entry name" value="Prenyltransferase"/>
</dbReference>
<dbReference type="EMBL" id="MAVT02001698">
    <property type="protein sequence ID" value="POS70286.1"/>
    <property type="molecule type" value="Genomic_DNA"/>
</dbReference>
<evidence type="ECO:0000256" key="4">
    <source>
        <dbReference type="SAM" id="Phobius"/>
    </source>
</evidence>
<organism evidence="5 6">
    <name type="scientific">Diaporthe helianthi</name>
    <dbReference type="NCBI Taxonomy" id="158607"/>
    <lineage>
        <taxon>Eukaryota</taxon>
        <taxon>Fungi</taxon>
        <taxon>Dikarya</taxon>
        <taxon>Ascomycota</taxon>
        <taxon>Pezizomycotina</taxon>
        <taxon>Sordariomycetes</taxon>
        <taxon>Sordariomycetidae</taxon>
        <taxon>Diaporthales</taxon>
        <taxon>Diaporthaceae</taxon>
        <taxon>Diaporthe</taxon>
    </lineage>
</organism>
<comment type="caution">
    <text evidence="5">The sequence shown here is derived from an EMBL/GenBank/DDBJ whole genome shotgun (WGS) entry which is preliminary data.</text>
</comment>
<dbReference type="PANTHER" id="PTHR11048">
    <property type="entry name" value="PRENYLTRANSFERASES"/>
    <property type="match status" value="1"/>
</dbReference>
<keyword evidence="3 5" id="KW-0808">Transferase</keyword>
<keyword evidence="6" id="KW-1185">Reference proteome</keyword>
<evidence type="ECO:0000256" key="1">
    <source>
        <dbReference type="ARBA" id="ARBA00004721"/>
    </source>
</evidence>
<evidence type="ECO:0000313" key="5">
    <source>
        <dbReference type="EMBL" id="POS70286.1"/>
    </source>
</evidence>
<sequence length="127" mass="14139">MEFDRHVERCRSPQPPIGERGLLAAGRLVILPLACWLVVIPSVFLLWLYLFGKRFTDFLQAILGVQLAIGFLMGIVAQNDPILAEILLGNNKNASALAVSVGEFYLAQACWTVIYDTVYAQQDVEDQ</sequence>
<dbReference type="Gene3D" id="1.10.357.140">
    <property type="entry name" value="UbiA prenyltransferase"/>
    <property type="match status" value="1"/>
</dbReference>
<name>A0A2P5HJ62_DIAHE</name>